<protein>
    <submittedName>
        <fullName evidence="2">Uncharacterized protein</fullName>
    </submittedName>
</protein>
<dbReference type="AlphaFoldDB" id="A0A936TFH8"/>
<sequence length="176" mass="19499">MTSSLLPPDLRNLRVAVARWALANGRPLNRTAITIILGTSRDDAKAARRPERRFRCADLPVFLHQMVPVYCDRTGLEAPPHLAESLWTYLAFLADPASPVGLAARSSHPRRLFEALSEVGFLDADGREVRTRRTRRPTSRRVGGRSPEERRAAQQHPVARPASVTSLTGHARVTAP</sequence>
<comment type="caution">
    <text evidence="2">The sequence shown here is derived from an EMBL/GenBank/DDBJ whole genome shotgun (WGS) entry which is preliminary data.</text>
</comment>
<feature type="compositionally biased region" description="Basic residues" evidence="1">
    <location>
        <begin position="132"/>
        <end position="143"/>
    </location>
</feature>
<proteinExistence type="predicted"/>
<feature type="region of interest" description="Disordered" evidence="1">
    <location>
        <begin position="128"/>
        <end position="176"/>
    </location>
</feature>
<evidence type="ECO:0000256" key="1">
    <source>
        <dbReference type="SAM" id="MobiDB-lite"/>
    </source>
</evidence>
<name>A0A936TFH8_9ACTN</name>
<reference evidence="2 3" key="1">
    <citation type="submission" date="2020-10" db="EMBL/GenBank/DDBJ databases">
        <title>Connecting structure to function with the recovery of over 1000 high-quality activated sludge metagenome-assembled genomes encoding full-length rRNA genes using long-read sequencing.</title>
        <authorList>
            <person name="Singleton C.M."/>
            <person name="Petriglieri F."/>
            <person name="Kristensen J.M."/>
            <person name="Kirkegaard R.H."/>
            <person name="Michaelsen T.Y."/>
            <person name="Andersen M.H."/>
            <person name="Karst S.M."/>
            <person name="Dueholm M.S."/>
            <person name="Nielsen P.H."/>
            <person name="Albertsen M."/>
        </authorList>
    </citation>
    <scope>NUCLEOTIDE SEQUENCE [LARGE SCALE GENOMIC DNA]</scope>
    <source>
        <strain evidence="2">Lyne_18-Q3-R50-59_MAXAC.006</strain>
    </source>
</reference>
<organism evidence="2 3">
    <name type="scientific">Candidatus Neomicrothrix subdominans</name>
    <dbReference type="NCBI Taxonomy" id="2954438"/>
    <lineage>
        <taxon>Bacteria</taxon>
        <taxon>Bacillati</taxon>
        <taxon>Actinomycetota</taxon>
        <taxon>Acidimicrobiia</taxon>
        <taxon>Acidimicrobiales</taxon>
        <taxon>Microthrixaceae</taxon>
        <taxon>Candidatus Neomicrothrix</taxon>
    </lineage>
</organism>
<gene>
    <name evidence="2" type="ORF">IPN02_13375</name>
</gene>
<dbReference type="EMBL" id="JADJZA010000007">
    <property type="protein sequence ID" value="MBK9297794.1"/>
    <property type="molecule type" value="Genomic_DNA"/>
</dbReference>
<evidence type="ECO:0000313" key="3">
    <source>
        <dbReference type="Proteomes" id="UP000727993"/>
    </source>
</evidence>
<dbReference type="Proteomes" id="UP000727993">
    <property type="component" value="Unassembled WGS sequence"/>
</dbReference>
<evidence type="ECO:0000313" key="2">
    <source>
        <dbReference type="EMBL" id="MBK9297794.1"/>
    </source>
</evidence>
<accession>A0A936TFH8</accession>